<feature type="domain" description="Reverse transcriptase zinc-binding" evidence="2">
    <location>
        <begin position="26"/>
        <end position="96"/>
    </location>
</feature>
<evidence type="ECO:0000256" key="1">
    <source>
        <dbReference type="SAM" id="Phobius"/>
    </source>
</evidence>
<keyword evidence="1" id="KW-0472">Membrane</keyword>
<dbReference type="InterPro" id="IPR026960">
    <property type="entry name" value="RVT-Znf"/>
</dbReference>
<sequence length="150" mass="17007">MRVTGDFRWASLIEWYMTFQAIGSSKPMRSWRFIWSPKAPPKVLMFAWRCAREALPTSTSLCKPGVNLTEGCFGCLADQEDVLHVLFSCPFKRLVWQFPAYHGGLLILGLVVLRSGSGTCIINSEGLISIFFYLFVGRFGGLEIREFLKD</sequence>
<dbReference type="Pfam" id="PF13966">
    <property type="entry name" value="zf-RVT"/>
    <property type="match status" value="1"/>
</dbReference>
<name>A0AAW2PZN2_SESRA</name>
<gene>
    <name evidence="3" type="ORF">Sradi_3787900</name>
</gene>
<evidence type="ECO:0000259" key="2">
    <source>
        <dbReference type="Pfam" id="PF13966"/>
    </source>
</evidence>
<dbReference type="AlphaFoldDB" id="A0AAW2PZN2"/>
<feature type="transmembrane region" description="Helical" evidence="1">
    <location>
        <begin position="94"/>
        <end position="113"/>
    </location>
</feature>
<keyword evidence="1" id="KW-0812">Transmembrane</keyword>
<feature type="transmembrane region" description="Helical" evidence="1">
    <location>
        <begin position="120"/>
        <end position="140"/>
    </location>
</feature>
<dbReference type="EMBL" id="JACGWJ010000016">
    <property type="protein sequence ID" value="KAL0361034.1"/>
    <property type="molecule type" value="Genomic_DNA"/>
</dbReference>
<proteinExistence type="predicted"/>
<evidence type="ECO:0000313" key="3">
    <source>
        <dbReference type="EMBL" id="KAL0361034.1"/>
    </source>
</evidence>
<reference evidence="3" key="1">
    <citation type="submission" date="2020-06" db="EMBL/GenBank/DDBJ databases">
        <authorList>
            <person name="Li T."/>
            <person name="Hu X."/>
            <person name="Zhang T."/>
            <person name="Song X."/>
            <person name="Zhang H."/>
            <person name="Dai N."/>
            <person name="Sheng W."/>
            <person name="Hou X."/>
            <person name="Wei L."/>
        </authorList>
    </citation>
    <scope>NUCLEOTIDE SEQUENCE</scope>
    <source>
        <strain evidence="3">G02</strain>
        <tissue evidence="3">Leaf</tissue>
    </source>
</reference>
<reference evidence="3" key="2">
    <citation type="journal article" date="2024" name="Plant">
        <title>Genomic evolution and insights into agronomic trait innovations of Sesamum species.</title>
        <authorList>
            <person name="Miao H."/>
            <person name="Wang L."/>
            <person name="Qu L."/>
            <person name="Liu H."/>
            <person name="Sun Y."/>
            <person name="Le M."/>
            <person name="Wang Q."/>
            <person name="Wei S."/>
            <person name="Zheng Y."/>
            <person name="Lin W."/>
            <person name="Duan Y."/>
            <person name="Cao H."/>
            <person name="Xiong S."/>
            <person name="Wang X."/>
            <person name="Wei L."/>
            <person name="Li C."/>
            <person name="Ma Q."/>
            <person name="Ju M."/>
            <person name="Zhao R."/>
            <person name="Li G."/>
            <person name="Mu C."/>
            <person name="Tian Q."/>
            <person name="Mei H."/>
            <person name="Zhang T."/>
            <person name="Gao T."/>
            <person name="Zhang H."/>
        </authorList>
    </citation>
    <scope>NUCLEOTIDE SEQUENCE</scope>
    <source>
        <strain evidence="3">G02</strain>
    </source>
</reference>
<organism evidence="3">
    <name type="scientific">Sesamum radiatum</name>
    <name type="common">Black benniseed</name>
    <dbReference type="NCBI Taxonomy" id="300843"/>
    <lineage>
        <taxon>Eukaryota</taxon>
        <taxon>Viridiplantae</taxon>
        <taxon>Streptophyta</taxon>
        <taxon>Embryophyta</taxon>
        <taxon>Tracheophyta</taxon>
        <taxon>Spermatophyta</taxon>
        <taxon>Magnoliopsida</taxon>
        <taxon>eudicotyledons</taxon>
        <taxon>Gunneridae</taxon>
        <taxon>Pentapetalae</taxon>
        <taxon>asterids</taxon>
        <taxon>lamiids</taxon>
        <taxon>Lamiales</taxon>
        <taxon>Pedaliaceae</taxon>
        <taxon>Sesamum</taxon>
    </lineage>
</organism>
<comment type="caution">
    <text evidence="3">The sequence shown here is derived from an EMBL/GenBank/DDBJ whole genome shotgun (WGS) entry which is preliminary data.</text>
</comment>
<accession>A0AAW2PZN2</accession>
<protein>
    <recommendedName>
        <fullName evidence="2">Reverse transcriptase zinc-binding domain-containing protein</fullName>
    </recommendedName>
</protein>
<keyword evidence="1" id="KW-1133">Transmembrane helix</keyword>